<evidence type="ECO:0000313" key="1">
    <source>
        <dbReference type="EMBL" id="SVD09479.1"/>
    </source>
</evidence>
<proteinExistence type="predicted"/>
<name>A0A382SHZ7_9ZZZZ</name>
<dbReference type="AlphaFoldDB" id="A0A382SHZ7"/>
<gene>
    <name evidence="1" type="ORF">METZ01_LOCUS362333</name>
</gene>
<dbReference type="EMBL" id="UINC01129231">
    <property type="protein sequence ID" value="SVD09479.1"/>
    <property type="molecule type" value="Genomic_DNA"/>
</dbReference>
<feature type="non-terminal residue" evidence="1">
    <location>
        <position position="286"/>
    </location>
</feature>
<accession>A0A382SHZ7</accession>
<sequence length="286" mass="32696">MKKIAIALSLTYLFGKNPPFSFNGYVDFAQISRLSDYSLIDIPYRMGSLDFSHQSENISLNGNITLEFQFKDNINTETLQKMFWFDIRELYATYSGSNYEFRIGKQIHSWGNVDENSPLDNASAFDYYYIFFLGRDRKKATISGTFDYYMNNLKFNVVFSPFHTTNRLPSGNDDFPITLPIYPSSDQMLPIDGLPFEGGAQGTYSFGMGEISMSYYSGYDRVFNLTGVNAFGNGQQVNPDLSFAYIDILFGYRKTNVFGMGGLFLTDWFILRGDFGYFSTKDQNSN</sequence>
<protein>
    <submittedName>
        <fullName evidence="1">Uncharacterized protein</fullName>
    </submittedName>
</protein>
<organism evidence="1">
    <name type="scientific">marine metagenome</name>
    <dbReference type="NCBI Taxonomy" id="408172"/>
    <lineage>
        <taxon>unclassified sequences</taxon>
        <taxon>metagenomes</taxon>
        <taxon>ecological metagenomes</taxon>
    </lineage>
</organism>
<reference evidence="1" key="1">
    <citation type="submission" date="2018-05" db="EMBL/GenBank/DDBJ databases">
        <authorList>
            <person name="Lanie J.A."/>
            <person name="Ng W.-L."/>
            <person name="Kazmierczak K.M."/>
            <person name="Andrzejewski T.M."/>
            <person name="Davidsen T.M."/>
            <person name="Wayne K.J."/>
            <person name="Tettelin H."/>
            <person name="Glass J.I."/>
            <person name="Rusch D."/>
            <person name="Podicherti R."/>
            <person name="Tsui H.-C.T."/>
            <person name="Winkler M.E."/>
        </authorList>
    </citation>
    <scope>NUCLEOTIDE SEQUENCE</scope>
</reference>